<keyword evidence="1" id="KW-0378">Hydrolase</keyword>
<dbReference type="Pfam" id="PF00149">
    <property type="entry name" value="Metallophos"/>
    <property type="match status" value="1"/>
</dbReference>
<dbReference type="InterPro" id="IPR004843">
    <property type="entry name" value="Calcineurin-like_PHP"/>
</dbReference>
<evidence type="ECO:0000313" key="5">
    <source>
        <dbReference type="EMBL" id="CAE0252622.1"/>
    </source>
</evidence>
<dbReference type="GO" id="GO:0033192">
    <property type="term" value="F:calmodulin-dependent protein phosphatase activity"/>
    <property type="evidence" value="ECO:0007669"/>
    <property type="project" value="InterPro"/>
</dbReference>
<evidence type="ECO:0000256" key="1">
    <source>
        <dbReference type="RuleBase" id="RU004273"/>
    </source>
</evidence>
<organism evidence="4">
    <name type="scientific">Palpitomonas bilix</name>
    <dbReference type="NCBI Taxonomy" id="652834"/>
    <lineage>
        <taxon>Eukaryota</taxon>
        <taxon>Eukaryota incertae sedis</taxon>
    </lineage>
</organism>
<dbReference type="EMBL" id="HBIB01022743">
    <property type="protein sequence ID" value="CAE0252622.1"/>
    <property type="molecule type" value="Transcribed_RNA"/>
</dbReference>
<dbReference type="SUPFAM" id="SSF56300">
    <property type="entry name" value="Metallo-dependent phosphatases"/>
    <property type="match status" value="1"/>
</dbReference>
<proteinExistence type="inferred from homology"/>
<feature type="compositionally biased region" description="Basic and acidic residues" evidence="2">
    <location>
        <begin position="16"/>
        <end position="25"/>
    </location>
</feature>
<evidence type="ECO:0000259" key="3">
    <source>
        <dbReference type="PROSITE" id="PS00125"/>
    </source>
</evidence>
<comment type="similarity">
    <text evidence="1">Belongs to the PPP phosphatase family.</text>
</comment>
<dbReference type="PROSITE" id="PS00125">
    <property type="entry name" value="SER_THR_PHOSPHATASE"/>
    <property type="match status" value="1"/>
</dbReference>
<comment type="catalytic activity">
    <reaction evidence="1">
        <text>O-phospho-L-threonyl-[protein] + H2O = L-threonyl-[protein] + phosphate</text>
        <dbReference type="Rhea" id="RHEA:47004"/>
        <dbReference type="Rhea" id="RHEA-COMP:11060"/>
        <dbReference type="Rhea" id="RHEA-COMP:11605"/>
        <dbReference type="ChEBI" id="CHEBI:15377"/>
        <dbReference type="ChEBI" id="CHEBI:30013"/>
        <dbReference type="ChEBI" id="CHEBI:43474"/>
        <dbReference type="ChEBI" id="CHEBI:61977"/>
        <dbReference type="EC" id="3.1.3.16"/>
    </reaction>
</comment>
<name>A0A7S3G6T6_9EUKA</name>
<dbReference type="InterPro" id="IPR029052">
    <property type="entry name" value="Metallo-depent_PP-like"/>
</dbReference>
<protein>
    <recommendedName>
        <fullName evidence="1">Serine/threonine-protein phosphatase</fullName>
        <ecNumber evidence="1">3.1.3.16</ecNumber>
    </recommendedName>
</protein>
<feature type="domain" description="Serine/threonine specific protein phosphatases" evidence="3">
    <location>
        <begin position="184"/>
        <end position="189"/>
    </location>
</feature>
<dbReference type="PRINTS" id="PR00114">
    <property type="entry name" value="STPHPHTASE"/>
</dbReference>
<gene>
    <name evidence="4" type="ORF">PBIL07802_LOCUS14843</name>
    <name evidence="5" type="ORF">PBIL07802_LOCUS14849</name>
</gene>
<dbReference type="GO" id="GO:0097720">
    <property type="term" value="P:calcineurin-mediated signaling"/>
    <property type="evidence" value="ECO:0007669"/>
    <property type="project" value="InterPro"/>
</dbReference>
<dbReference type="EC" id="3.1.3.16" evidence="1"/>
<dbReference type="InterPro" id="IPR006186">
    <property type="entry name" value="Ser/Thr-sp_prot-phosphatase"/>
</dbReference>
<sequence>MAEMSEKEMPLTGRKSKFEEPPQGLEIDKKRALELAQKVTKLRVTSTSERIVTSVPPIPPPLNHKSAYKTLPDGREVPDAEKLLVHFTLEGRLEEETAVRIIQDVRECFKAEPNIVNVQPPVTVCGDVHGQFFDLVKLFDIGGPPKTTTYVFLGDLVDRGCFSMEVCLYLFSLKINRPDGCVIIRGNHECRRMTSYFNFKDESTYKYSEDLYNEVMKTFDCMPLCVNIGNKFLGIHGGISPAITSLSDIKKIDRFREPPFSGPMCDLIWADPFGNEEDFMSKQFEANKVRGCSYFYGYHAVSRFLDNTGFLSIIRAHEAQEQGYKLFPAHEKTKFPTVVTIFSAPNYCDVYNNKGAILLFQNDVFNIRQFHCSPHPFNLPDFMDVFSWSLPFVAEKVTEILYILTRLSSEDPEEQHVEVDEQGRAIVKNKVDSVGRFLRMYQTLRQEKEAIIQLKVISYSFLFTSVLPFFSNSWLGAHTHMQARCTSLMHAHIRTLCIHLARGGYALSDRVGNRVFSARSFLLAC</sequence>
<feature type="region of interest" description="Disordered" evidence="2">
    <location>
        <begin position="1"/>
        <end position="25"/>
    </location>
</feature>
<dbReference type="Gene3D" id="3.60.21.10">
    <property type="match status" value="1"/>
</dbReference>
<accession>A0A7S3G6T6</accession>
<dbReference type="PANTHER" id="PTHR45673">
    <property type="entry name" value="SERINE/THREONINE-PROTEIN PHOSPHATASE 2B CATALYTIC SUBUNIT 1-RELATED"/>
    <property type="match status" value="1"/>
</dbReference>
<dbReference type="AlphaFoldDB" id="A0A7S3G6T6"/>
<dbReference type="InterPro" id="IPR043360">
    <property type="entry name" value="PP2B"/>
</dbReference>
<dbReference type="SMART" id="SM00156">
    <property type="entry name" value="PP2Ac"/>
    <property type="match status" value="1"/>
</dbReference>
<reference evidence="4" key="1">
    <citation type="submission" date="2021-01" db="EMBL/GenBank/DDBJ databases">
        <authorList>
            <person name="Corre E."/>
            <person name="Pelletier E."/>
            <person name="Niang G."/>
            <person name="Scheremetjew M."/>
            <person name="Finn R."/>
            <person name="Kale V."/>
            <person name="Holt S."/>
            <person name="Cochrane G."/>
            <person name="Meng A."/>
            <person name="Brown T."/>
            <person name="Cohen L."/>
        </authorList>
    </citation>
    <scope>NUCLEOTIDE SEQUENCE</scope>
    <source>
        <strain evidence="4">NIES-2562</strain>
    </source>
</reference>
<dbReference type="EMBL" id="HBIB01022736">
    <property type="protein sequence ID" value="CAE0252616.1"/>
    <property type="molecule type" value="Transcribed_RNA"/>
</dbReference>
<evidence type="ECO:0000256" key="2">
    <source>
        <dbReference type="SAM" id="MobiDB-lite"/>
    </source>
</evidence>
<evidence type="ECO:0000313" key="4">
    <source>
        <dbReference type="EMBL" id="CAE0252616.1"/>
    </source>
</evidence>